<evidence type="ECO:0000256" key="1">
    <source>
        <dbReference type="ARBA" id="ARBA00001947"/>
    </source>
</evidence>
<evidence type="ECO:0000313" key="6">
    <source>
        <dbReference type="EMBL" id="MFE8702484.1"/>
    </source>
</evidence>
<evidence type="ECO:0000256" key="4">
    <source>
        <dbReference type="ARBA" id="ARBA00022833"/>
    </source>
</evidence>
<dbReference type="SUPFAM" id="SSF56281">
    <property type="entry name" value="Metallo-hydrolase/oxidoreductase"/>
    <property type="match status" value="1"/>
</dbReference>
<dbReference type="InterPro" id="IPR036866">
    <property type="entry name" value="RibonucZ/Hydroxyglut_hydro"/>
</dbReference>
<organism evidence="6 7">
    <name type="scientific">Cytobacillus spartinae</name>
    <dbReference type="NCBI Taxonomy" id="3299023"/>
    <lineage>
        <taxon>Bacteria</taxon>
        <taxon>Bacillati</taxon>
        <taxon>Bacillota</taxon>
        <taxon>Bacilli</taxon>
        <taxon>Bacillales</taxon>
        <taxon>Bacillaceae</taxon>
        <taxon>Cytobacillus</taxon>
    </lineage>
</organism>
<dbReference type="PANTHER" id="PTHR46233:SF3">
    <property type="entry name" value="HYDROXYACYLGLUTATHIONE HYDROLASE GLOC"/>
    <property type="match status" value="1"/>
</dbReference>
<dbReference type="Proteomes" id="UP001601059">
    <property type="component" value="Unassembled WGS sequence"/>
</dbReference>
<dbReference type="Gene3D" id="3.60.15.10">
    <property type="entry name" value="Ribonuclease Z/Hydroxyacylglutathione hydrolase-like"/>
    <property type="match status" value="1"/>
</dbReference>
<evidence type="ECO:0000256" key="3">
    <source>
        <dbReference type="ARBA" id="ARBA00022801"/>
    </source>
</evidence>
<dbReference type="InterPro" id="IPR001279">
    <property type="entry name" value="Metallo-B-lactamas"/>
</dbReference>
<name>A0ABW6KE67_9BACI</name>
<evidence type="ECO:0000256" key="2">
    <source>
        <dbReference type="ARBA" id="ARBA00022723"/>
    </source>
</evidence>
<sequence>MNWEQIPLGPLQTNCYILSNENKSCLIVDPGEEGKKLVNHLQQRKLKPQAIILTHAHFDHIGAVDHLREHYKLPVYIHEKEANWLMDPVLNGSQFFMLGNSIKAKPAEHVFVKEDKMTIGDFTFEVFETPGHSPGSVSFYFEKEGVVVAGDALFQGSIGRTDLPGGNHNQLISSIHNKLLVLPEETLVLPGHGPTTTVVEEMDSNPFLNGF</sequence>
<evidence type="ECO:0000259" key="5">
    <source>
        <dbReference type="SMART" id="SM00849"/>
    </source>
</evidence>
<accession>A0ABW6KE67</accession>
<reference evidence="6 7" key="1">
    <citation type="submission" date="2024-08" db="EMBL/GenBank/DDBJ databases">
        <title>Two novel Cytobacillus novel species.</title>
        <authorList>
            <person name="Liu G."/>
        </authorList>
    </citation>
    <scope>NUCLEOTIDE SEQUENCE [LARGE SCALE GENOMIC DNA]</scope>
    <source>
        <strain evidence="6 7">FJAT-54145</strain>
    </source>
</reference>
<dbReference type="InterPro" id="IPR051453">
    <property type="entry name" value="MBL_Glyoxalase_II"/>
</dbReference>
<feature type="domain" description="Metallo-beta-lactamase" evidence="5">
    <location>
        <begin position="12"/>
        <end position="192"/>
    </location>
</feature>
<keyword evidence="7" id="KW-1185">Reference proteome</keyword>
<dbReference type="CDD" id="cd06262">
    <property type="entry name" value="metallo-hydrolase-like_MBL-fold"/>
    <property type="match status" value="1"/>
</dbReference>
<keyword evidence="2" id="KW-0479">Metal-binding</keyword>
<evidence type="ECO:0000313" key="7">
    <source>
        <dbReference type="Proteomes" id="UP001601059"/>
    </source>
</evidence>
<keyword evidence="3" id="KW-0378">Hydrolase</keyword>
<dbReference type="EMBL" id="JBIACK010000010">
    <property type="protein sequence ID" value="MFE8702484.1"/>
    <property type="molecule type" value="Genomic_DNA"/>
</dbReference>
<proteinExistence type="predicted"/>
<comment type="cofactor">
    <cofactor evidence="1">
        <name>Zn(2+)</name>
        <dbReference type="ChEBI" id="CHEBI:29105"/>
    </cofactor>
</comment>
<dbReference type="Pfam" id="PF00753">
    <property type="entry name" value="Lactamase_B"/>
    <property type="match status" value="1"/>
</dbReference>
<dbReference type="SMART" id="SM00849">
    <property type="entry name" value="Lactamase_B"/>
    <property type="match status" value="1"/>
</dbReference>
<dbReference type="PANTHER" id="PTHR46233">
    <property type="entry name" value="HYDROXYACYLGLUTATHIONE HYDROLASE GLOC"/>
    <property type="match status" value="1"/>
</dbReference>
<keyword evidence="4" id="KW-0862">Zinc</keyword>
<protein>
    <submittedName>
        <fullName evidence="6">MBL fold metallo-hydrolase</fullName>
    </submittedName>
</protein>
<dbReference type="RefSeq" id="WP_389362451.1">
    <property type="nucleotide sequence ID" value="NZ_JBIACK010000010.1"/>
</dbReference>
<comment type="caution">
    <text evidence="6">The sequence shown here is derived from an EMBL/GenBank/DDBJ whole genome shotgun (WGS) entry which is preliminary data.</text>
</comment>
<gene>
    <name evidence="6" type="ORF">ACFYKX_17950</name>
</gene>